<evidence type="ECO:0000256" key="2">
    <source>
        <dbReference type="SAM" id="Coils"/>
    </source>
</evidence>
<gene>
    <name evidence="5" type="ORF">Tci_037375</name>
</gene>
<feature type="region of interest" description="Disordered" evidence="3">
    <location>
        <begin position="664"/>
        <end position="696"/>
    </location>
</feature>
<proteinExistence type="predicted"/>
<evidence type="ECO:0000256" key="3">
    <source>
        <dbReference type="SAM" id="MobiDB-lite"/>
    </source>
</evidence>
<keyword evidence="1" id="KW-0862">Zinc</keyword>
<feature type="coiled-coil region" evidence="2">
    <location>
        <begin position="336"/>
        <end position="398"/>
    </location>
</feature>
<keyword evidence="1" id="KW-0863">Zinc-finger</keyword>
<name>A0A6L2LWU2_TANCI</name>
<feature type="domain" description="CCHC-type" evidence="4">
    <location>
        <begin position="251"/>
        <end position="266"/>
    </location>
</feature>
<keyword evidence="2" id="KW-0175">Coiled coil</keyword>
<dbReference type="Gene3D" id="4.10.60.10">
    <property type="entry name" value="Zinc finger, CCHC-type"/>
    <property type="match status" value="1"/>
</dbReference>
<accession>A0A6L2LWU2</accession>
<dbReference type="InterPro" id="IPR036875">
    <property type="entry name" value="Znf_CCHC_sf"/>
</dbReference>
<dbReference type="InterPro" id="IPR001878">
    <property type="entry name" value="Znf_CCHC"/>
</dbReference>
<dbReference type="Pfam" id="PF00098">
    <property type="entry name" value="zf-CCHC"/>
    <property type="match status" value="1"/>
</dbReference>
<dbReference type="SMART" id="SM00343">
    <property type="entry name" value="ZnF_C2HC"/>
    <property type="match status" value="2"/>
</dbReference>
<dbReference type="EMBL" id="BKCJ010005192">
    <property type="protein sequence ID" value="GEU65397.1"/>
    <property type="molecule type" value="Genomic_DNA"/>
</dbReference>
<protein>
    <recommendedName>
        <fullName evidence="4">CCHC-type domain-containing protein</fullName>
    </recommendedName>
</protein>
<dbReference type="PROSITE" id="PS50158">
    <property type="entry name" value="ZF_CCHC"/>
    <property type="match status" value="1"/>
</dbReference>
<feature type="region of interest" description="Disordered" evidence="3">
    <location>
        <begin position="264"/>
        <end position="291"/>
    </location>
</feature>
<dbReference type="SUPFAM" id="SSF57756">
    <property type="entry name" value="Retrovirus zinc finger-like domains"/>
    <property type="match status" value="1"/>
</dbReference>
<keyword evidence="1" id="KW-0479">Metal-binding</keyword>
<reference evidence="5" key="1">
    <citation type="journal article" date="2019" name="Sci. Rep.">
        <title>Draft genome of Tanacetum cinerariifolium, the natural source of mosquito coil.</title>
        <authorList>
            <person name="Yamashiro T."/>
            <person name="Shiraishi A."/>
            <person name="Satake H."/>
            <person name="Nakayama K."/>
        </authorList>
    </citation>
    <scope>NUCLEOTIDE SEQUENCE</scope>
</reference>
<evidence type="ECO:0000259" key="4">
    <source>
        <dbReference type="PROSITE" id="PS50158"/>
    </source>
</evidence>
<evidence type="ECO:0000256" key="1">
    <source>
        <dbReference type="PROSITE-ProRule" id="PRU00047"/>
    </source>
</evidence>
<comment type="caution">
    <text evidence="5">The sequence shown here is derived from an EMBL/GenBank/DDBJ whole genome shotgun (WGS) entry which is preliminary data.</text>
</comment>
<feature type="compositionally biased region" description="Low complexity" evidence="3">
    <location>
        <begin position="676"/>
        <end position="696"/>
    </location>
</feature>
<organism evidence="5">
    <name type="scientific">Tanacetum cinerariifolium</name>
    <name type="common">Dalmatian daisy</name>
    <name type="synonym">Chrysanthemum cinerariifolium</name>
    <dbReference type="NCBI Taxonomy" id="118510"/>
    <lineage>
        <taxon>Eukaryota</taxon>
        <taxon>Viridiplantae</taxon>
        <taxon>Streptophyta</taxon>
        <taxon>Embryophyta</taxon>
        <taxon>Tracheophyta</taxon>
        <taxon>Spermatophyta</taxon>
        <taxon>Magnoliopsida</taxon>
        <taxon>eudicotyledons</taxon>
        <taxon>Gunneridae</taxon>
        <taxon>Pentapetalae</taxon>
        <taxon>asterids</taxon>
        <taxon>campanulids</taxon>
        <taxon>Asterales</taxon>
        <taxon>Asteraceae</taxon>
        <taxon>Asteroideae</taxon>
        <taxon>Anthemideae</taxon>
        <taxon>Anthemidinae</taxon>
        <taxon>Tanacetum</taxon>
    </lineage>
</organism>
<sequence length="832" mass="93244">MRIEQYFLMTHYSLWEVILNGDSPVPARIVEGVVQPVAPTTAEQKLARKNELKVRGTLLMALPDKHQLKFNSYKDAKTLMGDIEKRFGLDQIHDMIQKLVSQLEIHGISLSQEDVNLKFLYSLPSEWKTHTLIWQNKIDLEDKSLDDLFNSLKIYESEVKHSSSLGTESYNLAFVSSTPADSTNDSVSAADNVFAVGTKLSASALPNVNSLSNAEIAMLTMRARRFLQKTGRNLGANGPTSMGFDMAKVECFNCHRKGHFARECRSPKDSRRTAVAKPQRRNVPVETSTSNALVSQCNGTGTYDWSYQAEEAPINFALMAITSSSSNSSSDNETGLESVEARLLIYKQNESVLEENIKLLHIEVQVRDTALTTLRQKLDTTEKERDDLNIKLEKFQTSFIRLTDLLASQTSEKARIGYNSQVFTKAMFDCDSFKSASDSWPPSNLYDMSVPNGRYHAVPPPITGTFMPPKPNLVFHTPPFDDNEHLAFNVQLSPTKPEEDLSSRPSAPIIEDWVFDSNEDDIPQVSKDVPSLAWSLELVKSPRHSGQLCQAPIPVAPSVQLRSNPHSKDSRKTKKTCFVCKSMDHLIKDCDFHASKLAQRTHALRDIHKQYAPVNHSKFHLHKVSTAAPFKYQSVLTTADRTVSAIKPNFSKTRPKLASHAIYKSKSPLRRHLPRHPSSNSSNSSHRVTAAKASAVSAAQDKKDTWVWRPKCLVLDHDLRTTSASMTLKRFDYNDAGNRQHALKDKGVIDSGCSRHMIGNMSYLFDFEELNGGYVAFGGNPKGGKITGKGFIYQNKDKKNRLMRINELHKFSDGTLTDVHTALDDRLKGIQM</sequence>
<dbReference type="GO" id="GO:0003676">
    <property type="term" value="F:nucleic acid binding"/>
    <property type="evidence" value="ECO:0007669"/>
    <property type="project" value="InterPro"/>
</dbReference>
<evidence type="ECO:0000313" key="5">
    <source>
        <dbReference type="EMBL" id="GEU65397.1"/>
    </source>
</evidence>
<dbReference type="GO" id="GO:0008270">
    <property type="term" value="F:zinc ion binding"/>
    <property type="evidence" value="ECO:0007669"/>
    <property type="project" value="UniProtKB-KW"/>
</dbReference>
<dbReference type="AlphaFoldDB" id="A0A6L2LWU2"/>